<reference evidence="2 3" key="1">
    <citation type="submission" date="2019-08" db="EMBL/GenBank/DDBJ databases">
        <title>In-depth cultivation of the pig gut microbiome towards novel bacterial diversity and tailored functional studies.</title>
        <authorList>
            <person name="Wylensek D."/>
            <person name="Hitch T.C.A."/>
            <person name="Clavel T."/>
        </authorList>
    </citation>
    <scope>NUCLEOTIDE SEQUENCE [LARGE SCALE GENOMIC DNA]</scope>
    <source>
        <strain evidence="2 3">Oil+RF-744-WCA-WT-13</strain>
    </source>
</reference>
<dbReference type="Pfam" id="PF13416">
    <property type="entry name" value="SBP_bac_8"/>
    <property type="match status" value="1"/>
</dbReference>
<evidence type="ECO:0000313" key="2">
    <source>
        <dbReference type="EMBL" id="MST82344.1"/>
    </source>
</evidence>
<protein>
    <submittedName>
        <fullName evidence="2">Extracellular solute-binding protein</fullName>
    </submittedName>
</protein>
<proteinExistence type="predicted"/>
<gene>
    <name evidence="2" type="ORF">FYJ60_08455</name>
</gene>
<keyword evidence="1" id="KW-0732">Signal</keyword>
<feature type="signal peptide" evidence="1">
    <location>
        <begin position="1"/>
        <end position="23"/>
    </location>
</feature>
<comment type="caution">
    <text evidence="2">The sequence shown here is derived from an EMBL/GenBank/DDBJ whole genome shotgun (WGS) entry which is preliminary data.</text>
</comment>
<keyword evidence="3" id="KW-1185">Reference proteome</keyword>
<dbReference type="InterPro" id="IPR050490">
    <property type="entry name" value="Bact_solute-bd_prot1"/>
</dbReference>
<dbReference type="PROSITE" id="PS51257">
    <property type="entry name" value="PROKAR_LIPOPROTEIN"/>
    <property type="match status" value="1"/>
</dbReference>
<name>A0A7X2TNI0_9FIRM</name>
<accession>A0A7X2TNI0</accession>
<dbReference type="PANTHER" id="PTHR43649">
    <property type="entry name" value="ARABINOSE-BINDING PROTEIN-RELATED"/>
    <property type="match status" value="1"/>
</dbReference>
<dbReference type="SUPFAM" id="SSF53850">
    <property type="entry name" value="Periplasmic binding protein-like II"/>
    <property type="match status" value="1"/>
</dbReference>
<evidence type="ECO:0000313" key="3">
    <source>
        <dbReference type="Proteomes" id="UP000466864"/>
    </source>
</evidence>
<dbReference type="RefSeq" id="WP_154458246.1">
    <property type="nucleotide sequence ID" value="NZ_VUMV01000005.1"/>
</dbReference>
<dbReference type="EMBL" id="VUMV01000005">
    <property type="protein sequence ID" value="MST82344.1"/>
    <property type="molecule type" value="Genomic_DNA"/>
</dbReference>
<dbReference type="AlphaFoldDB" id="A0A7X2TNI0"/>
<dbReference type="InterPro" id="IPR006059">
    <property type="entry name" value="SBP"/>
</dbReference>
<dbReference type="PANTHER" id="PTHR43649:SF30">
    <property type="entry name" value="ABC TRANSPORTER SUBSTRATE-BINDING PROTEIN"/>
    <property type="match status" value="1"/>
</dbReference>
<sequence length="454" mass="50345">MKKQPIFLFLLSFLLLACQPVLSSCSGRSHLNPSDPVTLTFWHVYGEQVGSPMNLLVQEFNETVGMKKGIIINVTRMSNASDIGEQLLAAQAEEPGAGSMPDLFLCYPGTASLLGPENLVNWSDYFSGEELESYVDAFLEEGILQDRLCVFPLCKSTRLLYVNGTEFDRFLADTDIGYSSLRTWDGFFRTAERYREWSGGKPFCAFDYLVQNVDLCAREKGAAQIIKNGYYDCSDPVLRSTWKPFAEALIRGDIIISDLYANTQMMTGEVPAGTGSSAAVLYFNDTVTFSDNTTEPMNLKVLPLPTSASSESGSDPLAPQTGCGICALKTDSKKAEAASVFLHWLTESERNLDFAAETGYFPVTEEAFQAIDSYSFQDPSYRSVYNAIRTVKNTCRFVPLPSDSGFIEKTNRLYDRLRAEQSSLTEQYRDGADPAVLESKTWKQFCSCLGSPDT</sequence>
<dbReference type="Proteomes" id="UP000466864">
    <property type="component" value="Unassembled WGS sequence"/>
</dbReference>
<feature type="chain" id="PRO_5030964849" evidence="1">
    <location>
        <begin position="24"/>
        <end position="454"/>
    </location>
</feature>
<organism evidence="2 3">
    <name type="scientific">Bilifractor porci</name>
    <dbReference type="NCBI Taxonomy" id="2606636"/>
    <lineage>
        <taxon>Bacteria</taxon>
        <taxon>Bacillati</taxon>
        <taxon>Bacillota</taxon>
        <taxon>Clostridia</taxon>
        <taxon>Lachnospirales</taxon>
        <taxon>Lachnospiraceae</taxon>
        <taxon>Bilifractor</taxon>
    </lineage>
</organism>
<dbReference type="Gene3D" id="3.40.190.10">
    <property type="entry name" value="Periplasmic binding protein-like II"/>
    <property type="match status" value="1"/>
</dbReference>
<evidence type="ECO:0000256" key="1">
    <source>
        <dbReference type="SAM" id="SignalP"/>
    </source>
</evidence>